<dbReference type="Proteomes" id="UP001642484">
    <property type="component" value="Unassembled WGS sequence"/>
</dbReference>
<evidence type="ECO:0000313" key="3">
    <source>
        <dbReference type="Proteomes" id="UP001642484"/>
    </source>
</evidence>
<feature type="compositionally biased region" description="Basic and acidic residues" evidence="1">
    <location>
        <begin position="104"/>
        <end position="136"/>
    </location>
</feature>
<proteinExistence type="predicted"/>
<feature type="region of interest" description="Disordered" evidence="1">
    <location>
        <begin position="1"/>
        <end position="157"/>
    </location>
</feature>
<reference evidence="2 3" key="1">
    <citation type="submission" date="2024-02" db="EMBL/GenBank/DDBJ databases">
        <authorList>
            <person name="Chen Y."/>
            <person name="Shah S."/>
            <person name="Dougan E. K."/>
            <person name="Thang M."/>
            <person name="Chan C."/>
        </authorList>
    </citation>
    <scope>NUCLEOTIDE SEQUENCE [LARGE SCALE GENOMIC DNA]</scope>
</reference>
<gene>
    <name evidence="2" type="ORF">CCMP2556_LOCUS3276</name>
</gene>
<dbReference type="EMBL" id="CAXAMN010001261">
    <property type="protein sequence ID" value="CAK8993515.1"/>
    <property type="molecule type" value="Genomic_DNA"/>
</dbReference>
<sequence>MKRPATQTEDGFHTPEAKQGLVSSDLDGEPLEDGDTKSESGNTKVSSKAKGKPKGSPKAKGKPKGSPKAKGKAKGKAKASPKAKTKGKPKGKPKGNGKSKGKGKNKETEEKKAGAGEAEKSEKDKQSLRHKTESWKRGVSAEQKAKEESDGEDDAEKRDYAKARKFNKLVKNGSLPEGVMLLVDRVSNSDAPRKNKTALINALFKKDGKDGELTLNMSGQAWQSFKSNWVSKEEKEKFTGEPRTVFLWKHFNGNEEALQRAIDKKEVLSTKRGGIEYLCTPSFQMVKTKGESDKTSLEANWKVDKDDYLAMASAFAQYGLQGDSDEEKKGSSSSKGKRELEDAVDFKKCEKMLTEAKSCQDRMEKDMYKLKPRIETAKDMEMLAQLKKLLTSVVAQKKDVDYVLTWQELPGDDGVKLTHASFKAWMHHLATQTEQNQEGIESLKAVLKARKL</sequence>
<feature type="compositionally biased region" description="Basic residues" evidence="1">
    <location>
        <begin position="47"/>
        <end position="103"/>
    </location>
</feature>
<name>A0ABP0HX95_9DINO</name>
<accession>A0ABP0HX95</accession>
<organism evidence="2 3">
    <name type="scientific">Durusdinium trenchii</name>
    <dbReference type="NCBI Taxonomy" id="1381693"/>
    <lineage>
        <taxon>Eukaryota</taxon>
        <taxon>Sar</taxon>
        <taxon>Alveolata</taxon>
        <taxon>Dinophyceae</taxon>
        <taxon>Suessiales</taxon>
        <taxon>Symbiodiniaceae</taxon>
        <taxon>Durusdinium</taxon>
    </lineage>
</organism>
<evidence type="ECO:0000256" key="1">
    <source>
        <dbReference type="SAM" id="MobiDB-lite"/>
    </source>
</evidence>
<protein>
    <submittedName>
        <fullName evidence="2">Uncharacterized protein</fullName>
    </submittedName>
</protein>
<comment type="caution">
    <text evidence="2">The sequence shown here is derived from an EMBL/GenBank/DDBJ whole genome shotgun (WGS) entry which is preliminary data.</text>
</comment>
<evidence type="ECO:0000313" key="2">
    <source>
        <dbReference type="EMBL" id="CAK8993515.1"/>
    </source>
</evidence>
<keyword evidence="3" id="KW-1185">Reference proteome</keyword>